<feature type="compositionally biased region" description="Polar residues" evidence="1">
    <location>
        <begin position="1"/>
        <end position="13"/>
    </location>
</feature>
<dbReference type="InterPro" id="IPR009734">
    <property type="entry name" value="Myoviridae_GpU"/>
</dbReference>
<accession>A0A5T7Y1R6</accession>
<evidence type="ECO:0000313" key="3">
    <source>
        <dbReference type="EMBL" id="EBN2157120.1"/>
    </source>
</evidence>
<dbReference type="EMBL" id="AAGAQC010000024">
    <property type="protein sequence ID" value="EBL9210898.1"/>
    <property type="molecule type" value="Genomic_DNA"/>
</dbReference>
<evidence type="ECO:0000313" key="5">
    <source>
        <dbReference type="EMBL" id="EBS7984249.1"/>
    </source>
</evidence>
<comment type="caution">
    <text evidence="4">The sequence shown here is derived from an EMBL/GenBank/DDBJ whole genome shotgun (WGS) entry which is preliminary data.</text>
</comment>
<sequence length="191" mass="21143">MTQEQITKNQQSIEKARKAGEQEKARALKDSAYVTRGPVTRSARRDDFFPGRSESMDARVQMRLGAVSFSIGLMAYNSLTRSAQWRWAEQQRVGQDDLLQYTGKPRRTVKLSGELHAGICDGLGFDELELLQSQADLAAPQLLVSAVGDVLGYWVVKSVESTGTSFLPGGGPRHATFSMELQHYADDIHNP</sequence>
<organism evidence="4">
    <name type="scientific">Salmonella enterica</name>
    <name type="common">Salmonella choleraesuis</name>
    <dbReference type="NCBI Taxonomy" id="28901"/>
    <lineage>
        <taxon>Bacteria</taxon>
        <taxon>Pseudomonadati</taxon>
        <taxon>Pseudomonadota</taxon>
        <taxon>Gammaproteobacteria</taxon>
        <taxon>Enterobacterales</taxon>
        <taxon>Enterobacteriaceae</taxon>
        <taxon>Salmonella</taxon>
    </lineage>
</organism>
<evidence type="ECO:0000256" key="1">
    <source>
        <dbReference type="SAM" id="MobiDB-lite"/>
    </source>
</evidence>
<dbReference type="EMBL" id="AAGFHZ010000037">
    <property type="protein sequence ID" value="EBN2829414.1"/>
    <property type="molecule type" value="Genomic_DNA"/>
</dbReference>
<evidence type="ECO:0000313" key="4">
    <source>
        <dbReference type="EMBL" id="EBN2829414.1"/>
    </source>
</evidence>
<evidence type="ECO:0000313" key="2">
    <source>
        <dbReference type="EMBL" id="EBL9210898.1"/>
    </source>
</evidence>
<proteinExistence type="predicted"/>
<dbReference type="EMBL" id="AAGFCB010000038">
    <property type="protein sequence ID" value="EBN2157120.1"/>
    <property type="molecule type" value="Genomic_DNA"/>
</dbReference>
<feature type="region of interest" description="Disordered" evidence="1">
    <location>
        <begin position="1"/>
        <end position="33"/>
    </location>
</feature>
<name>A0A5T7Y1R6_SALER</name>
<reference evidence="4" key="1">
    <citation type="submission" date="2018-06" db="EMBL/GenBank/DDBJ databases">
        <authorList>
            <consortium name="PulseNet: The National Subtyping Network for Foodborne Disease Surveillance"/>
            <person name="Tarr C.L."/>
            <person name="Trees E."/>
            <person name="Katz L.S."/>
            <person name="Carleton-Romer H.A."/>
            <person name="Stroika S."/>
            <person name="Kucerova Z."/>
            <person name="Roache K.F."/>
            <person name="Sabol A.L."/>
            <person name="Besser J."/>
            <person name="Gerner-Smidt P."/>
        </authorList>
    </citation>
    <scope>NUCLEOTIDE SEQUENCE</scope>
    <source>
        <strain evidence="5">PNUSAS015592</strain>
        <strain evidence="3">PNUSAS041911</strain>
        <strain evidence="2">PNUSAS042495</strain>
        <strain evidence="4">PNUSAS042910</strain>
    </source>
</reference>
<feature type="compositionally biased region" description="Basic and acidic residues" evidence="1">
    <location>
        <begin position="14"/>
        <end position="29"/>
    </location>
</feature>
<dbReference type="EMBL" id="AAGWQQ010000066">
    <property type="protein sequence ID" value="EBS7984249.1"/>
    <property type="molecule type" value="Genomic_DNA"/>
</dbReference>
<dbReference type="Pfam" id="PF06995">
    <property type="entry name" value="Phage_P2_GpU"/>
    <property type="match status" value="1"/>
</dbReference>
<protein>
    <submittedName>
        <fullName evidence="4">Phage tail protein</fullName>
    </submittedName>
</protein>
<dbReference type="AlphaFoldDB" id="A0A5T7Y1R6"/>
<gene>
    <name evidence="5" type="ORF">CEJ09_20830</name>
    <name evidence="3" type="ORF">DMS94_22905</name>
    <name evidence="4" type="ORF">DOF78_23060</name>
    <name evidence="2" type="ORF">DOF85_23750</name>
</gene>